<dbReference type="STRING" id="58919.A0A316Z254"/>
<dbReference type="AlphaFoldDB" id="A0A316Z254"/>
<evidence type="ECO:0000256" key="5">
    <source>
        <dbReference type="SAM" id="MobiDB-lite"/>
    </source>
</evidence>
<feature type="compositionally biased region" description="Low complexity" evidence="5">
    <location>
        <begin position="142"/>
        <end position="156"/>
    </location>
</feature>
<dbReference type="InterPro" id="IPR000456">
    <property type="entry name" value="Ribosomal_bL17"/>
</dbReference>
<evidence type="ECO:0000256" key="4">
    <source>
        <dbReference type="RuleBase" id="RU000660"/>
    </source>
</evidence>
<dbReference type="PROSITE" id="PS01167">
    <property type="entry name" value="RIBOSOMAL_L17"/>
    <property type="match status" value="1"/>
</dbReference>
<accession>A0A316Z254</accession>
<gene>
    <name evidence="6" type="ORF">FA09DRAFT_332090</name>
</gene>
<evidence type="ECO:0000313" key="6">
    <source>
        <dbReference type="EMBL" id="PWN95446.1"/>
    </source>
</evidence>
<proteinExistence type="inferred from homology"/>
<keyword evidence="7" id="KW-1185">Reference proteome</keyword>
<keyword evidence="2 4" id="KW-0689">Ribosomal protein</keyword>
<dbReference type="GO" id="GO:0003735">
    <property type="term" value="F:structural constituent of ribosome"/>
    <property type="evidence" value="ECO:0007669"/>
    <property type="project" value="InterPro"/>
</dbReference>
<dbReference type="Pfam" id="PF01196">
    <property type="entry name" value="Ribosomal_L17"/>
    <property type="match status" value="1"/>
</dbReference>
<evidence type="ECO:0000313" key="7">
    <source>
        <dbReference type="Proteomes" id="UP000245946"/>
    </source>
</evidence>
<reference evidence="6 7" key="1">
    <citation type="journal article" date="2018" name="Mol. Biol. Evol.">
        <title>Broad Genomic Sampling Reveals a Smut Pathogenic Ancestry of the Fungal Clade Ustilaginomycotina.</title>
        <authorList>
            <person name="Kijpornyongpan T."/>
            <person name="Mondo S.J."/>
            <person name="Barry K."/>
            <person name="Sandor L."/>
            <person name="Lee J."/>
            <person name="Lipzen A."/>
            <person name="Pangilinan J."/>
            <person name="LaButti K."/>
            <person name="Hainaut M."/>
            <person name="Henrissat B."/>
            <person name="Grigoriev I.V."/>
            <person name="Spatafora J.W."/>
            <person name="Aime M.C."/>
        </authorList>
    </citation>
    <scope>NUCLEOTIDE SEQUENCE [LARGE SCALE GENOMIC DNA]</scope>
    <source>
        <strain evidence="6 7">MCA 4186</strain>
    </source>
</reference>
<evidence type="ECO:0000256" key="3">
    <source>
        <dbReference type="ARBA" id="ARBA00023274"/>
    </source>
</evidence>
<sequence length="298" mass="32717">MKGLAMRKLGRTSSHRRALLRNLVTSLIAHERISTTVAKAKEAQRVAEKIITKAKRAQQGEVQQGIQARDYLFSNPLQPSYPRLLELATRYADRPGGYTRLHLHGARAGDNAPRALLELVDGPGDVRLEMTARAMARETLLSTCSSSSSTTTTASAEAGPSRLPSLEADFRSLTRKNIDKLVRFNASASSVLLAKAHAEYWRLQASEELLGGARRVNEAREAAWAGHGPRGASHTRPMLGRRAKAGEEDVLNPAMKPKKGMQKSSVVRLGKGAFASRLRARVQMPAVAERRREERATR</sequence>
<dbReference type="EMBL" id="KZ819304">
    <property type="protein sequence ID" value="PWN95446.1"/>
    <property type="molecule type" value="Genomic_DNA"/>
</dbReference>
<dbReference type="GO" id="GO:0005762">
    <property type="term" value="C:mitochondrial large ribosomal subunit"/>
    <property type="evidence" value="ECO:0007669"/>
    <property type="project" value="TreeGrafter"/>
</dbReference>
<feature type="region of interest" description="Disordered" evidence="5">
    <location>
        <begin position="142"/>
        <end position="162"/>
    </location>
</feature>
<organism evidence="6 7">
    <name type="scientific">Tilletiopsis washingtonensis</name>
    <dbReference type="NCBI Taxonomy" id="58919"/>
    <lineage>
        <taxon>Eukaryota</taxon>
        <taxon>Fungi</taxon>
        <taxon>Dikarya</taxon>
        <taxon>Basidiomycota</taxon>
        <taxon>Ustilaginomycotina</taxon>
        <taxon>Exobasidiomycetes</taxon>
        <taxon>Entylomatales</taxon>
        <taxon>Entylomatales incertae sedis</taxon>
        <taxon>Tilletiopsis</taxon>
    </lineage>
</organism>
<keyword evidence="3 4" id="KW-0687">Ribonucleoprotein</keyword>
<evidence type="ECO:0000256" key="2">
    <source>
        <dbReference type="ARBA" id="ARBA00022980"/>
    </source>
</evidence>
<name>A0A316Z254_9BASI</name>
<comment type="similarity">
    <text evidence="1 4">Belongs to the bacterial ribosomal protein bL17 family.</text>
</comment>
<dbReference type="PANTHER" id="PTHR14413:SF16">
    <property type="entry name" value="LARGE RIBOSOMAL SUBUNIT PROTEIN BL17M"/>
    <property type="match status" value="1"/>
</dbReference>
<dbReference type="PANTHER" id="PTHR14413">
    <property type="entry name" value="RIBOSOMAL PROTEIN L17"/>
    <property type="match status" value="1"/>
</dbReference>
<dbReference type="Gene3D" id="3.90.1030.10">
    <property type="entry name" value="Ribosomal protein L17"/>
    <property type="match status" value="1"/>
</dbReference>
<dbReference type="Proteomes" id="UP000245946">
    <property type="component" value="Unassembled WGS sequence"/>
</dbReference>
<dbReference type="RefSeq" id="XP_025595725.1">
    <property type="nucleotide sequence ID" value="XM_025743309.1"/>
</dbReference>
<protein>
    <submittedName>
        <fullName evidence="6">Ribosomal protein L17</fullName>
    </submittedName>
</protein>
<dbReference type="OrthoDB" id="275000at2759"/>
<dbReference type="GeneID" id="37270853"/>
<dbReference type="SUPFAM" id="SSF64263">
    <property type="entry name" value="Prokaryotic ribosomal protein L17"/>
    <property type="match status" value="1"/>
</dbReference>
<dbReference type="InterPro" id="IPR036373">
    <property type="entry name" value="Ribosomal_bL17_sf"/>
</dbReference>
<dbReference type="InterPro" id="IPR047859">
    <property type="entry name" value="Ribosomal_bL17_CS"/>
</dbReference>
<evidence type="ECO:0000256" key="1">
    <source>
        <dbReference type="ARBA" id="ARBA00008777"/>
    </source>
</evidence>
<dbReference type="GO" id="GO:0006412">
    <property type="term" value="P:translation"/>
    <property type="evidence" value="ECO:0007669"/>
    <property type="project" value="InterPro"/>
</dbReference>
<dbReference type="NCBIfam" id="TIGR00059">
    <property type="entry name" value="L17"/>
    <property type="match status" value="1"/>
</dbReference>